<sequence>MNHKRHRRRSPHSPPSSRWAPSISMPMLGWVLAVLLVRSVDAFLPLFYPTKIRTTSRNGLVRSAERWQQGDRSARSGSPPVGTTTKPRLAAVNRPTQLRWIFQSIVKLQQQSQSNPGPEAQPLLDAVAGLVQAHSPQQVLYAGTMLTALDLSRQPLAIQERVAKATAMTGLLHIALNLTDNMLKENILPSEVAQDAVSSGLRQTGRVHRLERFLLEVGRVAILHKQHVSQSSFNLYLAALCDAATDKDPESRRAPQNGVVLMDRACQWLSPKSSSHQTQALLGLMPDAVSYATVLHAAATLDNHTLSRHVWTYAQQCGVSPNINAYNARLAAVPNDTQALQLYETILQDRRVRLDRYTIDLVLLPLVRAGRIGDVESLLDRFVSNNSEHVVSQGFSAFLSTIIRGGDVASARAIFDTYMLPTLAAVIETDAGSMRLVRPQTRHFNILLEGYRKKYVGSRESSASSEVDDATAVICEEGWQLYALMVNSSRIVPDPFTVTSMMGLSRSPSELTDILDNAINGFGLNCSSVVLRAAVTAYGELGDPASACQLFADYVEQPVSTRNWNALLGAIAMGAGHNATKRLDLLSANVATKVGRDNSGKSKNKISDSIQGLWCSEAVKHLLGEIPDPTSQTYCIAAKALQYGSSNAITAEQLFRNATLAGISADGRFVNAVLRCFGGNVDAALKFWKDDCRGACIQHESRARFKSPSRSKGKNLIAAYNGLLYVCGRALRPDVALRLVYAMSKEGLEPDELSLNCYKSGKKIQQNMPANTRAKLAQSLKQTLNLVDSYEALLYIECMKYDQNDRRRTGEKRVRIIV</sequence>
<dbReference type="Proteomes" id="UP000000759">
    <property type="component" value="Chromosome 8"/>
</dbReference>
<evidence type="ECO:0000256" key="3">
    <source>
        <dbReference type="SAM" id="MobiDB-lite"/>
    </source>
</evidence>
<dbReference type="InterPro" id="IPR011990">
    <property type="entry name" value="TPR-like_helical_dom_sf"/>
</dbReference>
<evidence type="ECO:0000313" key="5">
    <source>
        <dbReference type="Proteomes" id="UP000000759"/>
    </source>
</evidence>
<proteinExistence type="predicted"/>
<dbReference type="Pfam" id="PF13812">
    <property type="entry name" value="PPR_3"/>
    <property type="match status" value="1"/>
</dbReference>
<dbReference type="NCBIfam" id="TIGR00756">
    <property type="entry name" value="PPR"/>
    <property type="match status" value="1"/>
</dbReference>
<dbReference type="PANTHER" id="PTHR47942:SF63">
    <property type="entry name" value="PENTATRICOPEPTIDE REPEAT-CONTAINING PROTEIN"/>
    <property type="match status" value="1"/>
</dbReference>
<dbReference type="InterPro" id="IPR002885">
    <property type="entry name" value="PPR_rpt"/>
</dbReference>
<dbReference type="Gene3D" id="1.25.40.10">
    <property type="entry name" value="Tetratricopeptide repeat domain"/>
    <property type="match status" value="3"/>
</dbReference>
<dbReference type="EMBL" id="CM000611">
    <property type="protein sequence ID" value="EEC48396.1"/>
    <property type="molecule type" value="Genomic_DNA"/>
</dbReference>
<evidence type="ECO:0000256" key="1">
    <source>
        <dbReference type="ARBA" id="ARBA00022737"/>
    </source>
</evidence>
<dbReference type="AlphaFoldDB" id="B7FYN3"/>
<dbReference type="eggNOG" id="ENOG502S7TS">
    <property type="taxonomic scope" value="Eukaryota"/>
</dbReference>
<keyword evidence="5" id="KW-1185">Reference proteome</keyword>
<reference evidence="4 5" key="1">
    <citation type="journal article" date="2008" name="Nature">
        <title>The Phaeodactylum genome reveals the evolutionary history of diatom genomes.</title>
        <authorList>
            <person name="Bowler C."/>
            <person name="Allen A.E."/>
            <person name="Badger J.H."/>
            <person name="Grimwood J."/>
            <person name="Jabbari K."/>
            <person name="Kuo A."/>
            <person name="Maheswari U."/>
            <person name="Martens C."/>
            <person name="Maumus F."/>
            <person name="Otillar R.P."/>
            <person name="Rayko E."/>
            <person name="Salamov A."/>
            <person name="Vandepoele K."/>
            <person name="Beszteri B."/>
            <person name="Gruber A."/>
            <person name="Heijde M."/>
            <person name="Katinka M."/>
            <person name="Mock T."/>
            <person name="Valentin K."/>
            <person name="Verret F."/>
            <person name="Berges J.A."/>
            <person name="Brownlee C."/>
            <person name="Cadoret J.P."/>
            <person name="Chiovitti A."/>
            <person name="Choi C.J."/>
            <person name="Coesel S."/>
            <person name="De Martino A."/>
            <person name="Detter J.C."/>
            <person name="Durkin C."/>
            <person name="Falciatore A."/>
            <person name="Fournet J."/>
            <person name="Haruta M."/>
            <person name="Huysman M.J."/>
            <person name="Jenkins B.D."/>
            <person name="Jiroutova K."/>
            <person name="Jorgensen R.E."/>
            <person name="Joubert Y."/>
            <person name="Kaplan A."/>
            <person name="Kroger N."/>
            <person name="Kroth P.G."/>
            <person name="La Roche J."/>
            <person name="Lindquist E."/>
            <person name="Lommer M."/>
            <person name="Martin-Jezequel V."/>
            <person name="Lopez P.J."/>
            <person name="Lucas S."/>
            <person name="Mangogna M."/>
            <person name="McGinnis K."/>
            <person name="Medlin L.K."/>
            <person name="Montsant A."/>
            <person name="Oudot-Le Secq M.P."/>
            <person name="Napoli C."/>
            <person name="Obornik M."/>
            <person name="Parker M.S."/>
            <person name="Petit J.L."/>
            <person name="Porcel B.M."/>
            <person name="Poulsen N."/>
            <person name="Robison M."/>
            <person name="Rychlewski L."/>
            <person name="Rynearson T.A."/>
            <person name="Schmutz J."/>
            <person name="Shapiro H."/>
            <person name="Siaut M."/>
            <person name="Stanley M."/>
            <person name="Sussman M.R."/>
            <person name="Taylor A.R."/>
            <person name="Vardi A."/>
            <person name="von Dassow P."/>
            <person name="Vyverman W."/>
            <person name="Willis A."/>
            <person name="Wyrwicz L.S."/>
            <person name="Rokhsar D.S."/>
            <person name="Weissenbach J."/>
            <person name="Armbrust E.V."/>
            <person name="Green B.R."/>
            <person name="Van de Peer Y."/>
            <person name="Grigoriev I.V."/>
        </authorList>
    </citation>
    <scope>NUCLEOTIDE SEQUENCE [LARGE SCALE GENOMIC DNA]</scope>
    <source>
        <strain evidence="4 5">CCAP 1055/1</strain>
    </source>
</reference>
<feature type="repeat" description="PPR" evidence="2">
    <location>
        <begin position="716"/>
        <end position="750"/>
    </location>
</feature>
<gene>
    <name evidence="4" type="ORF">PHATRDRAFT_45785</name>
</gene>
<evidence type="ECO:0000256" key="2">
    <source>
        <dbReference type="PROSITE-ProRule" id="PRU00708"/>
    </source>
</evidence>
<accession>B7FYN3</accession>
<name>B7FYN3_PHATC</name>
<dbReference type="InParanoid" id="B7FYN3"/>
<dbReference type="RefSeq" id="XP_002180205.1">
    <property type="nucleotide sequence ID" value="XM_002180169.1"/>
</dbReference>
<dbReference type="KEGG" id="pti:PHATRDRAFT_45785"/>
<feature type="compositionally biased region" description="Basic and acidic residues" evidence="3">
    <location>
        <begin position="63"/>
        <end position="74"/>
    </location>
</feature>
<dbReference type="STRING" id="556484.B7FYN3"/>
<dbReference type="PROSITE" id="PS51375">
    <property type="entry name" value="PPR"/>
    <property type="match status" value="1"/>
</dbReference>
<dbReference type="PANTHER" id="PTHR47942">
    <property type="entry name" value="TETRATRICOPEPTIDE REPEAT (TPR)-LIKE SUPERFAMILY PROTEIN-RELATED"/>
    <property type="match status" value="1"/>
</dbReference>
<dbReference type="OrthoDB" id="185373at2759"/>
<protein>
    <submittedName>
        <fullName evidence="4">Uncharacterized protein</fullName>
    </submittedName>
</protein>
<evidence type="ECO:0000313" key="4">
    <source>
        <dbReference type="EMBL" id="EEC48396.1"/>
    </source>
</evidence>
<dbReference type="InterPro" id="IPR051222">
    <property type="entry name" value="PPR/CCM1_RNA-binding"/>
</dbReference>
<dbReference type="OMA" id="RENDEMN"/>
<feature type="region of interest" description="Disordered" evidence="3">
    <location>
        <begin position="58"/>
        <end position="88"/>
    </location>
</feature>
<keyword evidence="1" id="KW-0677">Repeat</keyword>
<dbReference type="HOGENOM" id="CLU_345628_0_0_1"/>
<dbReference type="GeneID" id="7200799"/>
<organism evidence="4 5">
    <name type="scientific">Phaeodactylum tricornutum (strain CCAP 1055/1)</name>
    <dbReference type="NCBI Taxonomy" id="556484"/>
    <lineage>
        <taxon>Eukaryota</taxon>
        <taxon>Sar</taxon>
        <taxon>Stramenopiles</taxon>
        <taxon>Ochrophyta</taxon>
        <taxon>Bacillariophyta</taxon>
        <taxon>Bacillariophyceae</taxon>
        <taxon>Bacillariophycidae</taxon>
        <taxon>Naviculales</taxon>
        <taxon>Phaeodactylaceae</taxon>
        <taxon>Phaeodactylum</taxon>
    </lineage>
</organism>
<reference evidence="5" key="2">
    <citation type="submission" date="2008-08" db="EMBL/GenBank/DDBJ databases">
        <authorList>
            <consortium name="Diatom Consortium"/>
            <person name="Grigoriev I."/>
            <person name="Grimwood J."/>
            <person name="Kuo A."/>
            <person name="Otillar R.P."/>
            <person name="Salamov A."/>
            <person name="Detter J.C."/>
            <person name="Lindquist E."/>
            <person name="Shapiro H."/>
            <person name="Lucas S."/>
            <person name="Glavina del Rio T."/>
            <person name="Pitluck S."/>
            <person name="Rokhsar D."/>
            <person name="Bowler C."/>
        </authorList>
    </citation>
    <scope>GENOME REANNOTATION</scope>
    <source>
        <strain evidence="5">CCAP 1055/1</strain>
    </source>
</reference>
<dbReference type="PaxDb" id="2850-Phatr45785"/>